<evidence type="ECO:0000256" key="6">
    <source>
        <dbReference type="SAM" id="MobiDB-lite"/>
    </source>
</evidence>
<keyword evidence="10" id="KW-1185">Reference proteome</keyword>
<evidence type="ECO:0000256" key="4">
    <source>
        <dbReference type="ARBA" id="ARBA00029500"/>
    </source>
</evidence>
<dbReference type="SUPFAM" id="SSF55785">
    <property type="entry name" value="PYP-like sensor domain (PAS domain)"/>
    <property type="match status" value="1"/>
</dbReference>
<dbReference type="CDD" id="cd00009">
    <property type="entry name" value="AAA"/>
    <property type="match status" value="1"/>
</dbReference>
<dbReference type="CDD" id="cd00130">
    <property type="entry name" value="PAS"/>
    <property type="match status" value="1"/>
</dbReference>
<evidence type="ECO:0000259" key="8">
    <source>
        <dbReference type="PROSITE" id="PS50112"/>
    </source>
</evidence>
<evidence type="ECO:0000256" key="3">
    <source>
        <dbReference type="ARBA" id="ARBA00022840"/>
    </source>
</evidence>
<organism evidence="9 10">
    <name type="scientific">Alicyclobacillus fastidiosus</name>
    <dbReference type="NCBI Taxonomy" id="392011"/>
    <lineage>
        <taxon>Bacteria</taxon>
        <taxon>Bacillati</taxon>
        <taxon>Bacillota</taxon>
        <taxon>Bacilli</taxon>
        <taxon>Bacillales</taxon>
        <taxon>Alicyclobacillaceae</taxon>
        <taxon>Alicyclobacillus</taxon>
    </lineage>
</organism>
<dbReference type="Gene3D" id="3.30.450.20">
    <property type="entry name" value="PAS domain"/>
    <property type="match status" value="1"/>
</dbReference>
<sequence length="553" mass="61754">MNYEVFQSLDTPIFWLRNGIVEWMNKSAKSLLHLDTDSFVWEDVYPKLPAGYVFRLHDERQHGFNSVLVECVPDTNPHLLREIEQLRAENSDLERILEASLDEVFVTNAEGVTVRVNETAEQLYGMPRSELIGKSVFELEQQGVFYPSVISIVLQEKRRITILQRTSSGQTLIATANPVFDERGNLVQVVSNAKDITDVRLDGWMADQLKPSTSHQHPLEPTATLVAESDAMKQVLELAGKVAATDATVLILGETGAGKNRLAEYIHQHSARADKAFVSVDCASIPETLVESELFGYERGAFTGANKAGKSGKVELADEGTLFLDEIGELPLSVQGKLLDFVQRRTFTRVGGTRPNTVNTRLITATNRDLWDMVRNGTFRADLYYRLNVIPMTVPPLRCRAADIPKLASSLLRRFSMRHGVPEVKLSPEAHALLLTYEWAGNVRELENVLERISITSPSPLLSANDLRGYLPQLGGPNKEDKRPQDVAPAAQHAQTRPSEASGTSLRERVDEFERSIFADALARHRSTYAIAKALDVSQPTVVRKLKQYRLKS</sequence>
<dbReference type="SUPFAM" id="SSF52540">
    <property type="entry name" value="P-loop containing nucleoside triphosphate hydrolases"/>
    <property type="match status" value="1"/>
</dbReference>
<dbReference type="InterPro" id="IPR027417">
    <property type="entry name" value="P-loop_NTPase"/>
</dbReference>
<dbReference type="Pfam" id="PF18024">
    <property type="entry name" value="HTH_50"/>
    <property type="match status" value="1"/>
</dbReference>
<dbReference type="InterPro" id="IPR009057">
    <property type="entry name" value="Homeodomain-like_sf"/>
</dbReference>
<protein>
    <recommendedName>
        <fullName evidence="4">HTH-type transcriptional regulatory protein TyrR</fullName>
    </recommendedName>
</protein>
<dbReference type="EMBL" id="JBDXSU010000022">
    <property type="protein sequence ID" value="MFB5192463.1"/>
    <property type="molecule type" value="Genomic_DNA"/>
</dbReference>
<evidence type="ECO:0000313" key="9">
    <source>
        <dbReference type="EMBL" id="MFB5192463.1"/>
    </source>
</evidence>
<evidence type="ECO:0000256" key="1">
    <source>
        <dbReference type="ARBA" id="ARBA00022741"/>
    </source>
</evidence>
<keyword evidence="2" id="KW-0058">Aromatic hydrocarbons catabolism</keyword>
<dbReference type="Gene3D" id="3.40.50.300">
    <property type="entry name" value="P-loop containing nucleotide triphosphate hydrolases"/>
    <property type="match status" value="1"/>
</dbReference>
<dbReference type="Proteomes" id="UP001579974">
    <property type="component" value="Unassembled WGS sequence"/>
</dbReference>
<dbReference type="Pfam" id="PF13426">
    <property type="entry name" value="PAS_9"/>
    <property type="match status" value="1"/>
</dbReference>
<feature type="compositionally biased region" description="Polar residues" evidence="6">
    <location>
        <begin position="493"/>
        <end position="505"/>
    </location>
</feature>
<proteinExistence type="predicted"/>
<dbReference type="InterPro" id="IPR000014">
    <property type="entry name" value="PAS"/>
</dbReference>
<dbReference type="SMART" id="SM00091">
    <property type="entry name" value="PAS"/>
    <property type="match status" value="1"/>
</dbReference>
<dbReference type="Pfam" id="PF00158">
    <property type="entry name" value="Sigma54_activat"/>
    <property type="match status" value="1"/>
</dbReference>
<evidence type="ECO:0000313" key="10">
    <source>
        <dbReference type="Proteomes" id="UP001579974"/>
    </source>
</evidence>
<comment type="caution">
    <text evidence="9">The sequence shown here is derived from an EMBL/GenBank/DDBJ whole genome shotgun (WGS) entry which is preliminary data.</text>
</comment>
<dbReference type="SMART" id="SM00382">
    <property type="entry name" value="AAA"/>
    <property type="match status" value="1"/>
</dbReference>
<dbReference type="InterPro" id="IPR058031">
    <property type="entry name" value="AAA_lid_NorR"/>
</dbReference>
<dbReference type="Gene3D" id="1.10.10.60">
    <property type="entry name" value="Homeodomain-like"/>
    <property type="match status" value="1"/>
</dbReference>
<dbReference type="SUPFAM" id="SSF46689">
    <property type="entry name" value="Homeodomain-like"/>
    <property type="match status" value="1"/>
</dbReference>
<dbReference type="PROSITE" id="PS50112">
    <property type="entry name" value="PAS"/>
    <property type="match status" value="1"/>
</dbReference>
<dbReference type="InterPro" id="IPR035965">
    <property type="entry name" value="PAS-like_dom_sf"/>
</dbReference>
<dbReference type="InterPro" id="IPR025662">
    <property type="entry name" value="Sigma_54_int_dom_ATP-bd_1"/>
</dbReference>
<name>A0ABV5AJL2_9BACL</name>
<evidence type="ECO:0000256" key="2">
    <source>
        <dbReference type="ARBA" id="ARBA00022797"/>
    </source>
</evidence>
<dbReference type="PANTHER" id="PTHR32071:SF57">
    <property type="entry name" value="C4-DICARBOXYLATE TRANSPORT TRANSCRIPTIONAL REGULATORY PROTEIN DCTD"/>
    <property type="match status" value="1"/>
</dbReference>
<keyword evidence="1" id="KW-0547">Nucleotide-binding</keyword>
<dbReference type="RefSeq" id="WP_275473236.1">
    <property type="nucleotide sequence ID" value="NZ_CP162940.1"/>
</dbReference>
<feature type="domain" description="Sigma-54 factor interaction" evidence="7">
    <location>
        <begin position="225"/>
        <end position="455"/>
    </location>
</feature>
<feature type="domain" description="PAS" evidence="8">
    <location>
        <begin position="89"/>
        <end position="139"/>
    </location>
</feature>
<dbReference type="PROSITE" id="PS00675">
    <property type="entry name" value="SIGMA54_INTERACT_1"/>
    <property type="match status" value="1"/>
</dbReference>
<dbReference type="NCBIfam" id="TIGR00229">
    <property type="entry name" value="sensory_box"/>
    <property type="match status" value="1"/>
</dbReference>
<evidence type="ECO:0000256" key="5">
    <source>
        <dbReference type="SAM" id="Coils"/>
    </source>
</evidence>
<dbReference type="InterPro" id="IPR030828">
    <property type="entry name" value="HTH_TyrR"/>
</dbReference>
<dbReference type="Gene3D" id="1.10.8.60">
    <property type="match status" value="1"/>
</dbReference>
<dbReference type="PANTHER" id="PTHR32071">
    <property type="entry name" value="TRANSCRIPTIONAL REGULATORY PROTEIN"/>
    <property type="match status" value="1"/>
</dbReference>
<keyword evidence="3" id="KW-0067">ATP-binding</keyword>
<accession>A0ABV5AJL2</accession>
<dbReference type="InterPro" id="IPR025943">
    <property type="entry name" value="Sigma_54_int_dom_ATP-bd_2"/>
</dbReference>
<dbReference type="PROSITE" id="PS50045">
    <property type="entry name" value="SIGMA54_INTERACT_4"/>
    <property type="match status" value="1"/>
</dbReference>
<keyword evidence="5" id="KW-0175">Coiled coil</keyword>
<feature type="coiled-coil region" evidence="5">
    <location>
        <begin position="76"/>
        <end position="103"/>
    </location>
</feature>
<dbReference type="InterPro" id="IPR003593">
    <property type="entry name" value="AAA+_ATPase"/>
</dbReference>
<dbReference type="PROSITE" id="PS00676">
    <property type="entry name" value="SIGMA54_INTERACT_2"/>
    <property type="match status" value="1"/>
</dbReference>
<evidence type="ECO:0000259" key="7">
    <source>
        <dbReference type="PROSITE" id="PS50045"/>
    </source>
</evidence>
<feature type="region of interest" description="Disordered" evidence="6">
    <location>
        <begin position="472"/>
        <end position="506"/>
    </location>
</feature>
<dbReference type="Pfam" id="PF25601">
    <property type="entry name" value="AAA_lid_14"/>
    <property type="match status" value="1"/>
</dbReference>
<dbReference type="InterPro" id="IPR002078">
    <property type="entry name" value="Sigma_54_int"/>
</dbReference>
<reference evidence="9 10" key="1">
    <citation type="journal article" date="2024" name="Int. J. Mol. Sci.">
        <title>Exploration of Alicyclobacillus spp. Genome in Search of Antibiotic Resistance.</title>
        <authorList>
            <person name="Bucka-Kolendo J."/>
            <person name="Kiousi D.E."/>
            <person name="Dekowska A."/>
            <person name="Mikolajczuk-Szczyrba A."/>
            <person name="Karadedos D.M."/>
            <person name="Michael P."/>
            <person name="Galanis A."/>
            <person name="Sokolowska B."/>
        </authorList>
    </citation>
    <scope>NUCLEOTIDE SEQUENCE [LARGE SCALE GENOMIC DNA]</scope>
    <source>
        <strain evidence="9 10">KKP 3000</strain>
    </source>
</reference>
<gene>
    <name evidence="9" type="ORF">KKP3000_001666</name>
</gene>